<dbReference type="EMBL" id="CABEEZ010000128">
    <property type="protein sequence ID" value="VTR53661.1"/>
    <property type="molecule type" value="Genomic_DNA"/>
</dbReference>
<reference evidence="2" key="1">
    <citation type="submission" date="2019-05" db="EMBL/GenBank/DDBJ databases">
        <authorList>
            <consortium name="Pathogen Informatics"/>
        </authorList>
    </citation>
    <scope>NUCLEOTIDE SEQUENCE [LARGE SCALE GENOMIC DNA]</scope>
    <source>
        <strain evidence="2">NCTC12965</strain>
    </source>
</reference>
<evidence type="ECO:0000256" key="1">
    <source>
        <dbReference type="SAM" id="Phobius"/>
    </source>
</evidence>
<proteinExistence type="predicted"/>
<gene>
    <name evidence="2" type="ORF">NCTC12965_06591</name>
</gene>
<evidence type="ECO:0000313" key="2">
    <source>
        <dbReference type="EMBL" id="VTR53661.1"/>
    </source>
</evidence>
<accession>A0A4U9W4I9</accession>
<name>A0A4U9W4I9_SERFO</name>
<keyword evidence="1" id="KW-1133">Transmembrane helix</keyword>
<keyword evidence="1" id="KW-0472">Membrane</keyword>
<organism evidence="2">
    <name type="scientific">Serratia fonticola</name>
    <dbReference type="NCBI Taxonomy" id="47917"/>
    <lineage>
        <taxon>Bacteria</taxon>
        <taxon>Pseudomonadati</taxon>
        <taxon>Pseudomonadota</taxon>
        <taxon>Gammaproteobacteria</taxon>
        <taxon>Enterobacterales</taxon>
        <taxon>Yersiniaceae</taxon>
        <taxon>Serratia</taxon>
    </lineage>
</organism>
<feature type="transmembrane region" description="Helical" evidence="1">
    <location>
        <begin position="6"/>
        <end position="28"/>
    </location>
</feature>
<dbReference type="AlphaFoldDB" id="A0A4U9W4I9"/>
<protein>
    <submittedName>
        <fullName evidence="2">Uncharacterized protein</fullName>
    </submittedName>
</protein>
<keyword evidence="1" id="KW-0812">Transmembrane</keyword>
<sequence length="64" mass="7294">MGKETANMIVFTVFNFHSYVLLATFYPFKTIKKPNEVKPHQAWGSALSLSELVHNPRLDDIIST</sequence>